<accession>A0A2T0B092</accession>
<dbReference type="EMBL" id="PVXO01000071">
    <property type="protein sequence ID" value="PRR76954.1"/>
    <property type="molecule type" value="Genomic_DNA"/>
</dbReference>
<dbReference type="RefSeq" id="WP_106064715.1">
    <property type="nucleotide sequence ID" value="NZ_PVXO01000071.1"/>
</dbReference>
<reference evidence="1 2" key="1">
    <citation type="submission" date="2018-03" db="EMBL/GenBank/DDBJ databases">
        <title>Genome sequence of Clostridium liquoris DSM 100320.</title>
        <authorList>
            <person name="Poehlein A."/>
            <person name="Daniel R."/>
        </authorList>
    </citation>
    <scope>NUCLEOTIDE SEQUENCE [LARGE SCALE GENOMIC DNA]</scope>
    <source>
        <strain evidence="1 2">DSM 100320</strain>
    </source>
</reference>
<proteinExistence type="predicted"/>
<organism evidence="1 2">
    <name type="scientific">Clostridium liquoris</name>
    <dbReference type="NCBI Taxonomy" id="1289519"/>
    <lineage>
        <taxon>Bacteria</taxon>
        <taxon>Bacillati</taxon>
        <taxon>Bacillota</taxon>
        <taxon>Clostridia</taxon>
        <taxon>Eubacteriales</taxon>
        <taxon>Clostridiaceae</taxon>
        <taxon>Clostridium</taxon>
    </lineage>
</organism>
<name>A0A2T0B092_9CLOT</name>
<protein>
    <submittedName>
        <fullName evidence="1">Uncharacterized protein</fullName>
    </submittedName>
</protein>
<keyword evidence="2" id="KW-1185">Reference proteome</keyword>
<sequence>MGNAYEMMAVGENCPGYMPIYDGFQSSTGEPENKSCRNCLNFENEICTIDYYDKVVAGLDQG</sequence>
<dbReference type="OrthoDB" id="1725471at2"/>
<dbReference type="Proteomes" id="UP000239706">
    <property type="component" value="Unassembled WGS sequence"/>
</dbReference>
<gene>
    <name evidence="1" type="ORF">CLLI_26930</name>
</gene>
<evidence type="ECO:0000313" key="2">
    <source>
        <dbReference type="Proteomes" id="UP000239706"/>
    </source>
</evidence>
<comment type="caution">
    <text evidence="1">The sequence shown here is derived from an EMBL/GenBank/DDBJ whole genome shotgun (WGS) entry which is preliminary data.</text>
</comment>
<dbReference type="AlphaFoldDB" id="A0A2T0B092"/>
<evidence type="ECO:0000313" key="1">
    <source>
        <dbReference type="EMBL" id="PRR76954.1"/>
    </source>
</evidence>